<dbReference type="RefSeq" id="WP_166232332.1">
    <property type="nucleotide sequence ID" value="NZ_CP049865.1"/>
</dbReference>
<feature type="transmembrane region" description="Helical" evidence="1">
    <location>
        <begin position="12"/>
        <end position="30"/>
    </location>
</feature>
<proteinExistence type="predicted"/>
<keyword evidence="1" id="KW-1133">Transmembrane helix</keyword>
<gene>
    <name evidence="2" type="ORF">G7070_04630</name>
</gene>
<keyword evidence="3" id="KW-1185">Reference proteome</keyword>
<accession>A0A6G7Y4Z1</accession>
<keyword evidence="1" id="KW-0812">Transmembrane</keyword>
<evidence type="ECO:0000256" key="1">
    <source>
        <dbReference type="SAM" id="Phobius"/>
    </source>
</evidence>
<name>A0A6G7Y4Z1_9ACTN</name>
<evidence type="ECO:0008006" key="4">
    <source>
        <dbReference type="Google" id="ProtNLM"/>
    </source>
</evidence>
<evidence type="ECO:0000313" key="2">
    <source>
        <dbReference type="EMBL" id="QIK71687.1"/>
    </source>
</evidence>
<protein>
    <recommendedName>
        <fullName evidence="4">DUF4157 domain-containing protein</fullName>
    </recommendedName>
</protein>
<dbReference type="Proteomes" id="UP000501058">
    <property type="component" value="Chromosome"/>
</dbReference>
<sequence>MITWDRLRAGANVLNLSTALGLAAALAGRARLRRGPHGLILAEGYRFGFPVAGAFTVGDVILTRGDFVRLGAAQPDLLEHERRHAMQYAVLGPWFLPAYLAAVAWSWWRAGDPATRNVFERHAGLVSGGYAPPPQPDPEPWA</sequence>
<feature type="transmembrane region" description="Helical" evidence="1">
    <location>
        <begin position="88"/>
        <end position="108"/>
    </location>
</feature>
<evidence type="ECO:0000313" key="3">
    <source>
        <dbReference type="Proteomes" id="UP000501058"/>
    </source>
</evidence>
<dbReference type="EMBL" id="CP049865">
    <property type="protein sequence ID" value="QIK71687.1"/>
    <property type="molecule type" value="Genomic_DNA"/>
</dbReference>
<reference evidence="2 3" key="1">
    <citation type="submission" date="2020-03" db="EMBL/GenBank/DDBJ databases">
        <title>Propioniciclava sp. nov., isolated from Hydrophilus acuminatus.</title>
        <authorList>
            <person name="Hyun D.-W."/>
            <person name="Bae J.-W."/>
        </authorList>
    </citation>
    <scope>NUCLEOTIDE SEQUENCE [LARGE SCALE GENOMIC DNA]</scope>
    <source>
        <strain evidence="2 3">HDW11</strain>
    </source>
</reference>
<keyword evidence="1" id="KW-0472">Membrane</keyword>
<dbReference type="AlphaFoldDB" id="A0A6G7Y4Z1"/>
<organism evidence="2 3">
    <name type="scientific">Propioniciclava coleopterorum</name>
    <dbReference type="NCBI Taxonomy" id="2714937"/>
    <lineage>
        <taxon>Bacteria</taxon>
        <taxon>Bacillati</taxon>
        <taxon>Actinomycetota</taxon>
        <taxon>Actinomycetes</taxon>
        <taxon>Propionibacteriales</taxon>
        <taxon>Propionibacteriaceae</taxon>
        <taxon>Propioniciclava</taxon>
    </lineage>
</organism>
<dbReference type="KEGG" id="prv:G7070_04630"/>